<dbReference type="GO" id="GO:0015697">
    <property type="term" value="P:quaternary ammonium group transport"/>
    <property type="evidence" value="ECO:0007669"/>
    <property type="project" value="UniProtKB-ARBA"/>
</dbReference>
<dbReference type="AlphaFoldDB" id="A0A4R7BD33"/>
<dbReference type="PROSITE" id="PS50893">
    <property type="entry name" value="ABC_TRANSPORTER_2"/>
    <property type="match status" value="1"/>
</dbReference>
<reference evidence="10 11" key="1">
    <citation type="submission" date="2019-03" db="EMBL/GenBank/DDBJ databases">
        <title>Genomic Encyclopedia of Type Strains, Phase III (KMG-III): the genomes of soil and plant-associated and newly described type strains.</title>
        <authorList>
            <person name="Whitman W."/>
        </authorList>
    </citation>
    <scope>NUCLEOTIDE SEQUENCE [LARGE SCALE GENOMIC DNA]</scope>
    <source>
        <strain evidence="10 11">CECT 8976</strain>
    </source>
</reference>
<proteinExistence type="predicted"/>
<keyword evidence="2" id="KW-1003">Cell membrane</keyword>
<evidence type="ECO:0000256" key="8">
    <source>
        <dbReference type="ARBA" id="ARBA00023136"/>
    </source>
</evidence>
<dbReference type="EMBL" id="SNZP01000001">
    <property type="protein sequence ID" value="TDR82891.1"/>
    <property type="molecule type" value="Genomic_DNA"/>
</dbReference>
<keyword evidence="8" id="KW-0472">Membrane</keyword>
<evidence type="ECO:0000256" key="2">
    <source>
        <dbReference type="ARBA" id="ARBA00022475"/>
    </source>
</evidence>
<dbReference type="Pfam" id="PF00005">
    <property type="entry name" value="ABC_tran"/>
    <property type="match status" value="1"/>
</dbReference>
<comment type="caution">
    <text evidence="10">The sequence shown here is derived from an EMBL/GenBank/DDBJ whole genome shotgun (WGS) entry which is preliminary data.</text>
</comment>
<dbReference type="Gene3D" id="3.40.50.300">
    <property type="entry name" value="P-loop containing nucleotide triphosphate hydrolases"/>
    <property type="match status" value="1"/>
</dbReference>
<name>A0A4R7BD33_9NEIS</name>
<dbReference type="FunFam" id="3.40.50.300:FF:000425">
    <property type="entry name" value="Probable ABC transporter, ATP-binding subunit"/>
    <property type="match status" value="1"/>
</dbReference>
<sequence>MLQVDKVSKRYDHQWLARDLSLTVGAGEIMALLGPSGCGKSTLLKLIAGLEPVEAGTIRFAGQDLARVPPEARHFALMFQDFALFPHLNVLDNVCFGLVERRTPKATARGQARAVLATVGLAGYDDRAVGALSGGEAQRVALARALVTAPRLLLLDEPFSSLDAHLRLSLQTEFRQRIRALGISALLVTHDRQEAFTMADRVALLYQGGIQQCDTPSALLAAPADPWVASFIGFDNVCDDWALPETALWLDAAGRSAHIETLTPLAEGIRLRLSQDGQCYTLHLSAREAAAWRTQLAPGADVGLVIDEAARIRFA</sequence>
<dbReference type="InterPro" id="IPR017871">
    <property type="entry name" value="ABC_transporter-like_CS"/>
</dbReference>
<organism evidence="10 11">
    <name type="scientific">Paludibacterium purpuratum</name>
    <dbReference type="NCBI Taxonomy" id="1144873"/>
    <lineage>
        <taxon>Bacteria</taxon>
        <taxon>Pseudomonadati</taxon>
        <taxon>Pseudomonadota</taxon>
        <taxon>Betaproteobacteria</taxon>
        <taxon>Neisseriales</taxon>
        <taxon>Chromobacteriaceae</taxon>
        <taxon>Paludibacterium</taxon>
    </lineage>
</organism>
<keyword evidence="5" id="KW-0067">ATP-binding</keyword>
<feature type="domain" description="ABC transporter" evidence="9">
    <location>
        <begin position="2"/>
        <end position="232"/>
    </location>
</feature>
<keyword evidence="3" id="KW-0410">Iron transport</keyword>
<keyword evidence="11" id="KW-1185">Reference proteome</keyword>
<dbReference type="InterPro" id="IPR050093">
    <property type="entry name" value="ABC_SmlMolc_Importer"/>
</dbReference>
<dbReference type="InterPro" id="IPR015853">
    <property type="entry name" value="ABC_transpr_FbpC"/>
</dbReference>
<protein>
    <submittedName>
        <fullName evidence="10">ABC transporter family protein</fullName>
    </submittedName>
</protein>
<dbReference type="GO" id="GO:0005524">
    <property type="term" value="F:ATP binding"/>
    <property type="evidence" value="ECO:0007669"/>
    <property type="project" value="UniProtKB-KW"/>
</dbReference>
<evidence type="ECO:0000313" key="10">
    <source>
        <dbReference type="EMBL" id="TDR82891.1"/>
    </source>
</evidence>
<gene>
    <name evidence="10" type="ORF">DFP86_101281</name>
</gene>
<evidence type="ECO:0000313" key="11">
    <source>
        <dbReference type="Proteomes" id="UP000295611"/>
    </source>
</evidence>
<evidence type="ECO:0000256" key="3">
    <source>
        <dbReference type="ARBA" id="ARBA00022496"/>
    </source>
</evidence>
<dbReference type="CDD" id="cd03259">
    <property type="entry name" value="ABC_Carb_Solutes_like"/>
    <property type="match status" value="1"/>
</dbReference>
<evidence type="ECO:0000259" key="9">
    <source>
        <dbReference type="PROSITE" id="PS50893"/>
    </source>
</evidence>
<evidence type="ECO:0000256" key="5">
    <source>
        <dbReference type="ARBA" id="ARBA00022840"/>
    </source>
</evidence>
<dbReference type="GO" id="GO:0016887">
    <property type="term" value="F:ATP hydrolysis activity"/>
    <property type="evidence" value="ECO:0007669"/>
    <property type="project" value="InterPro"/>
</dbReference>
<keyword evidence="4" id="KW-0547">Nucleotide-binding</keyword>
<dbReference type="SMART" id="SM00382">
    <property type="entry name" value="AAA"/>
    <property type="match status" value="1"/>
</dbReference>
<dbReference type="InterPro" id="IPR027417">
    <property type="entry name" value="P-loop_NTPase"/>
</dbReference>
<evidence type="ECO:0000256" key="6">
    <source>
        <dbReference type="ARBA" id="ARBA00023004"/>
    </source>
</evidence>
<accession>A0A4R7BD33</accession>
<dbReference type="SUPFAM" id="SSF52540">
    <property type="entry name" value="P-loop containing nucleoside triphosphate hydrolases"/>
    <property type="match status" value="1"/>
</dbReference>
<evidence type="ECO:0000256" key="1">
    <source>
        <dbReference type="ARBA" id="ARBA00022448"/>
    </source>
</evidence>
<keyword evidence="1" id="KW-0813">Transport</keyword>
<dbReference type="GO" id="GO:0015408">
    <property type="term" value="F:ABC-type ferric iron transporter activity"/>
    <property type="evidence" value="ECO:0007669"/>
    <property type="project" value="InterPro"/>
</dbReference>
<keyword evidence="6" id="KW-0408">Iron</keyword>
<dbReference type="OrthoDB" id="5298774at2"/>
<dbReference type="GO" id="GO:0016020">
    <property type="term" value="C:membrane"/>
    <property type="evidence" value="ECO:0007669"/>
    <property type="project" value="InterPro"/>
</dbReference>
<dbReference type="InterPro" id="IPR003439">
    <property type="entry name" value="ABC_transporter-like_ATP-bd"/>
</dbReference>
<dbReference type="PROSITE" id="PS00211">
    <property type="entry name" value="ABC_TRANSPORTER_1"/>
    <property type="match status" value="1"/>
</dbReference>
<dbReference type="InterPro" id="IPR003593">
    <property type="entry name" value="AAA+_ATPase"/>
</dbReference>
<evidence type="ECO:0000256" key="4">
    <source>
        <dbReference type="ARBA" id="ARBA00022741"/>
    </source>
</evidence>
<dbReference type="Proteomes" id="UP000295611">
    <property type="component" value="Unassembled WGS sequence"/>
</dbReference>
<evidence type="ECO:0000256" key="7">
    <source>
        <dbReference type="ARBA" id="ARBA00023065"/>
    </source>
</evidence>
<dbReference type="PANTHER" id="PTHR42781">
    <property type="entry name" value="SPERMIDINE/PUTRESCINE IMPORT ATP-BINDING PROTEIN POTA"/>
    <property type="match status" value="1"/>
</dbReference>
<dbReference type="PANTHER" id="PTHR42781:SF4">
    <property type="entry name" value="SPERMIDINE_PUTRESCINE IMPORT ATP-BINDING PROTEIN POTA"/>
    <property type="match status" value="1"/>
</dbReference>
<keyword evidence="7" id="KW-0406">Ion transport</keyword>